<proteinExistence type="predicted"/>
<gene>
    <name evidence="3" type="ORF">FRACA_280015</name>
</gene>
<organism evidence="3 4">
    <name type="scientific">Frankia canadensis</name>
    <dbReference type="NCBI Taxonomy" id="1836972"/>
    <lineage>
        <taxon>Bacteria</taxon>
        <taxon>Bacillati</taxon>
        <taxon>Actinomycetota</taxon>
        <taxon>Actinomycetes</taxon>
        <taxon>Frankiales</taxon>
        <taxon>Frankiaceae</taxon>
        <taxon>Frankia</taxon>
    </lineage>
</organism>
<protein>
    <recommendedName>
        <fullName evidence="2">DUF5666 domain-containing protein</fullName>
    </recommendedName>
</protein>
<reference evidence="3 4" key="1">
    <citation type="submission" date="2017-06" db="EMBL/GenBank/DDBJ databases">
        <authorList>
            <person name="Kim H.J."/>
            <person name="Triplett B.A."/>
        </authorList>
    </citation>
    <scope>NUCLEOTIDE SEQUENCE [LARGE SCALE GENOMIC DNA]</scope>
    <source>
        <strain evidence="3">FRACA_ARgP5</strain>
    </source>
</reference>
<dbReference type="EMBL" id="FZMO01000201">
    <property type="protein sequence ID" value="SNQ48793.1"/>
    <property type="molecule type" value="Genomic_DNA"/>
</dbReference>
<dbReference type="AlphaFoldDB" id="A0A2I2KSZ1"/>
<feature type="region of interest" description="Disordered" evidence="1">
    <location>
        <begin position="34"/>
        <end position="55"/>
    </location>
</feature>
<evidence type="ECO:0000256" key="1">
    <source>
        <dbReference type="SAM" id="MobiDB-lite"/>
    </source>
</evidence>
<name>A0A2I2KSZ1_9ACTN</name>
<sequence length="164" mass="16762">MMRSFRTGRRGAVAAAAGMLGLGLGIGVGLSGTAASAAPAPEHGPRATAPRAAGDHPRLAEARRLFGGDGSGRGLHGEATIRTDKGLEVVDGQRGTVSAISATSISVTSEDGFAATYVINGNTKIRADRADATITDLHQGDSVVVRARTTNGTRTAVFVREPKR</sequence>
<accession>A0A2I2KSZ1</accession>
<evidence type="ECO:0000259" key="2">
    <source>
        <dbReference type="Pfam" id="PF18914"/>
    </source>
</evidence>
<dbReference type="InterPro" id="IPR043724">
    <property type="entry name" value="DUF5666"/>
</dbReference>
<keyword evidence="4" id="KW-1185">Reference proteome</keyword>
<evidence type="ECO:0000313" key="3">
    <source>
        <dbReference type="EMBL" id="SNQ48793.1"/>
    </source>
</evidence>
<dbReference type="Pfam" id="PF18914">
    <property type="entry name" value="DUF5666"/>
    <property type="match status" value="1"/>
</dbReference>
<evidence type="ECO:0000313" key="4">
    <source>
        <dbReference type="Proteomes" id="UP000234331"/>
    </source>
</evidence>
<feature type="domain" description="DUF5666" evidence="2">
    <location>
        <begin position="94"/>
        <end position="158"/>
    </location>
</feature>
<dbReference type="Proteomes" id="UP000234331">
    <property type="component" value="Unassembled WGS sequence"/>
</dbReference>